<dbReference type="Proteomes" id="UP000024635">
    <property type="component" value="Unassembled WGS sequence"/>
</dbReference>
<sequence length="82" mass="9104">MRKWGADSRLRSAACECATVAPKNASGIHRPSAESRRAPMHYHTCRAVAQSTRSVAGGKYFSERLYIGMIASIWLLLSLKEH</sequence>
<protein>
    <submittedName>
        <fullName evidence="1">Uncharacterized protein</fullName>
    </submittedName>
</protein>
<reference evidence="2" key="1">
    <citation type="journal article" date="2015" name="Nat. Genet.">
        <title>The genome and transcriptome of the zoonotic hookworm Ancylostoma ceylanicum identify infection-specific gene families.</title>
        <authorList>
            <person name="Schwarz E.M."/>
            <person name="Hu Y."/>
            <person name="Antoshechkin I."/>
            <person name="Miller M.M."/>
            <person name="Sternberg P.W."/>
            <person name="Aroian R.V."/>
        </authorList>
    </citation>
    <scope>NUCLEOTIDE SEQUENCE</scope>
    <source>
        <strain evidence="2">HY135</strain>
    </source>
</reference>
<organism evidence="1 2">
    <name type="scientific">Ancylostoma ceylanicum</name>
    <dbReference type="NCBI Taxonomy" id="53326"/>
    <lineage>
        <taxon>Eukaryota</taxon>
        <taxon>Metazoa</taxon>
        <taxon>Ecdysozoa</taxon>
        <taxon>Nematoda</taxon>
        <taxon>Chromadorea</taxon>
        <taxon>Rhabditida</taxon>
        <taxon>Rhabditina</taxon>
        <taxon>Rhabditomorpha</taxon>
        <taxon>Strongyloidea</taxon>
        <taxon>Ancylostomatidae</taxon>
        <taxon>Ancylostomatinae</taxon>
        <taxon>Ancylostoma</taxon>
    </lineage>
</organism>
<dbReference type="AlphaFoldDB" id="A0A016VWG2"/>
<evidence type="ECO:0000313" key="1">
    <source>
        <dbReference type="EMBL" id="EYC31656.1"/>
    </source>
</evidence>
<dbReference type="OrthoDB" id="565552at2759"/>
<proteinExistence type="predicted"/>
<gene>
    <name evidence="1" type="primary">Acey_s0003.g1170</name>
    <name evidence="1" type="ORF">Y032_0003g1170</name>
</gene>
<accession>A0A016VWG2</accession>
<keyword evidence="2" id="KW-1185">Reference proteome</keyword>
<dbReference type="EMBL" id="JARK01001339">
    <property type="protein sequence ID" value="EYC31656.1"/>
    <property type="molecule type" value="Genomic_DNA"/>
</dbReference>
<comment type="caution">
    <text evidence="1">The sequence shown here is derived from an EMBL/GenBank/DDBJ whole genome shotgun (WGS) entry which is preliminary data.</text>
</comment>
<evidence type="ECO:0000313" key="2">
    <source>
        <dbReference type="Proteomes" id="UP000024635"/>
    </source>
</evidence>
<name>A0A016VWG2_9BILA</name>